<evidence type="ECO:0000256" key="3">
    <source>
        <dbReference type="SAM" id="MobiDB-lite"/>
    </source>
</evidence>
<comment type="caution">
    <text evidence="4">The sequence shown here is derived from an EMBL/GenBank/DDBJ whole genome shotgun (WGS) entry which is preliminary data.</text>
</comment>
<dbReference type="GO" id="GO:0005634">
    <property type="term" value="C:nucleus"/>
    <property type="evidence" value="ECO:0007669"/>
    <property type="project" value="UniProtKB-SubCell"/>
</dbReference>
<dbReference type="AlphaFoldDB" id="A0A5N6L094"/>
<feature type="region of interest" description="Disordered" evidence="3">
    <location>
        <begin position="185"/>
        <end position="260"/>
    </location>
</feature>
<keyword evidence="2" id="KW-0539">Nucleus</keyword>
<evidence type="ECO:0000256" key="1">
    <source>
        <dbReference type="ARBA" id="ARBA00004123"/>
    </source>
</evidence>
<feature type="region of interest" description="Disordered" evidence="3">
    <location>
        <begin position="513"/>
        <end position="680"/>
    </location>
</feature>
<feature type="compositionally biased region" description="Low complexity" evidence="3">
    <location>
        <begin position="525"/>
        <end position="537"/>
    </location>
</feature>
<feature type="region of interest" description="Disordered" evidence="3">
    <location>
        <begin position="410"/>
        <end position="467"/>
    </location>
</feature>
<comment type="subcellular location">
    <subcellularLocation>
        <location evidence="1">Nucleus</location>
    </subcellularLocation>
</comment>
<accession>A0A5N6L094</accession>
<reference evidence="4 5" key="1">
    <citation type="submission" date="2019-06" db="EMBL/GenBank/DDBJ databases">
        <title>A chromosomal-level reference genome of Carpinus fangiana (Coryloideae, Betulaceae).</title>
        <authorList>
            <person name="Yang X."/>
            <person name="Wang Z."/>
            <person name="Zhang L."/>
            <person name="Hao G."/>
            <person name="Liu J."/>
            <person name="Yang Y."/>
        </authorList>
    </citation>
    <scope>NUCLEOTIDE SEQUENCE [LARGE SCALE GENOMIC DNA]</scope>
    <source>
        <strain evidence="4">Cfa_2016G</strain>
        <tissue evidence="4">Leaf</tissue>
    </source>
</reference>
<feature type="compositionally biased region" description="Polar residues" evidence="3">
    <location>
        <begin position="185"/>
        <end position="209"/>
    </location>
</feature>
<dbReference type="PANTHER" id="PTHR12610:SF12">
    <property type="entry name" value="SEQUENCE-SPECIFIC SINGLE-STRANDED DNA-BINDING PROTEIN, ISOFORM D"/>
    <property type="match status" value="1"/>
</dbReference>
<feature type="compositionally biased region" description="Polar residues" evidence="3">
    <location>
        <begin position="575"/>
        <end position="585"/>
    </location>
</feature>
<organism evidence="4 5">
    <name type="scientific">Carpinus fangiana</name>
    <dbReference type="NCBI Taxonomy" id="176857"/>
    <lineage>
        <taxon>Eukaryota</taxon>
        <taxon>Viridiplantae</taxon>
        <taxon>Streptophyta</taxon>
        <taxon>Embryophyta</taxon>
        <taxon>Tracheophyta</taxon>
        <taxon>Spermatophyta</taxon>
        <taxon>Magnoliopsida</taxon>
        <taxon>eudicotyledons</taxon>
        <taxon>Gunneridae</taxon>
        <taxon>Pentapetalae</taxon>
        <taxon>rosids</taxon>
        <taxon>fabids</taxon>
        <taxon>Fagales</taxon>
        <taxon>Betulaceae</taxon>
        <taxon>Carpinus</taxon>
    </lineage>
</organism>
<evidence type="ECO:0000313" key="5">
    <source>
        <dbReference type="Proteomes" id="UP000327013"/>
    </source>
</evidence>
<dbReference type="Proteomes" id="UP000327013">
    <property type="component" value="Unassembled WGS sequence"/>
</dbReference>
<dbReference type="EMBL" id="VIBQ01000038">
    <property type="protein sequence ID" value="KAB8446193.1"/>
    <property type="molecule type" value="Genomic_DNA"/>
</dbReference>
<feature type="region of interest" description="Disordered" evidence="3">
    <location>
        <begin position="62"/>
        <end position="99"/>
    </location>
</feature>
<evidence type="ECO:0000313" key="4">
    <source>
        <dbReference type="EMBL" id="KAB8446193.1"/>
    </source>
</evidence>
<feature type="compositionally biased region" description="Pro residues" evidence="3">
    <location>
        <begin position="588"/>
        <end position="597"/>
    </location>
</feature>
<sequence length="796" mass="83411">MAGNPPMQGAPANMRSDAMGFGGQNSSQNPKDLLPTFIYDYFIKEREYALAQAILKSNLNVTTNTKTSPKDANGVDDEPKDELSKRLDGLPRPSIPDQTPDSPFLKDWWALFWDLWSAARNRGNNSPTAMQYFQNSTANAKTQSQVRQNMISQGMLSNNAMAMMGLRMGPSNMRNGGMDMRQTAMANSSTRPGMRPSLNQQPGQGQMQREGSDMDLNGQRPQSPMSGGDNEPSPKRPRTDGGPQMGGRPGMAMAGQMPNGIPPSSTTMMQGGFDAAMMGGSPHVGFGGGTAGKQMQMFANMGKAGMQNPGQQGSPMMGPNGDMVGPDAMVPFQQGMARGGGQAGTQGGALADYQMQLMLLEQQNKKRLLMARQEQDVMHSYPGPLGTFAGPGFPGGPFMGNNPAMMTAPGMSPHGSRTGHSPNNDQMKRGTPKMGQSSPLPDGSMPNRASPAPGFDGGMPHSMAGNPMFMNSKMAEAQMGPGGIMRPPNGMPGGFGGPNGPQMTQQLQMEMMARQGARMASGSWPGAPQMPGVMMPGGPQPPQQPQGDNGPRAQMPPPSAPTGNTNNNNNNNNGRTQPTSPQQQGAAPPTPSQPAKPAPKKKDTKDSKKKGGQKKGPTTTGATPKSEAAADPPTPTPLTPIISVHPNSFTGPKGQGGPANAQNPAPSGQQAGGAAPAADATAAAAPFGNIDQSNVSIKRRSARDEVANTDDESGHGLAAGMMAFRGGTHTCFLDKDRRPADCGVGGVMGVFLAARVDNTFALSASMKLGYDRDFITPSFRLLYPNISCHLLGMGSR</sequence>
<feature type="compositionally biased region" description="Low complexity" evidence="3">
    <location>
        <begin position="615"/>
        <end position="625"/>
    </location>
</feature>
<feature type="region of interest" description="Disordered" evidence="3">
    <location>
        <begin position="1"/>
        <end position="27"/>
    </location>
</feature>
<dbReference type="PANTHER" id="PTHR12610">
    <property type="entry name" value="SINGLE STRANDED DNA BINDING PROTEIN"/>
    <property type="match status" value="1"/>
</dbReference>
<gene>
    <name evidence="4" type="ORF">FH972_025175</name>
</gene>
<dbReference type="OrthoDB" id="5600002at2759"/>
<name>A0A5N6L094_9ROSI</name>
<evidence type="ECO:0008006" key="6">
    <source>
        <dbReference type="Google" id="ProtNLM"/>
    </source>
</evidence>
<dbReference type="GO" id="GO:0045944">
    <property type="term" value="P:positive regulation of transcription by RNA polymerase II"/>
    <property type="evidence" value="ECO:0007669"/>
    <property type="project" value="TreeGrafter"/>
</dbReference>
<evidence type="ECO:0000256" key="2">
    <source>
        <dbReference type="ARBA" id="ARBA00023242"/>
    </source>
</evidence>
<protein>
    <recommendedName>
        <fullName evidence="6">LisH domain-containing protein</fullName>
    </recommendedName>
</protein>
<feature type="compositionally biased region" description="Low complexity" evidence="3">
    <location>
        <begin position="562"/>
        <end position="574"/>
    </location>
</feature>
<feature type="compositionally biased region" description="Low complexity" evidence="3">
    <location>
        <begin position="658"/>
        <end position="680"/>
    </location>
</feature>
<keyword evidence="5" id="KW-1185">Reference proteome</keyword>
<proteinExistence type="predicted"/>